<dbReference type="AlphaFoldDB" id="A0A8T0HF71"/>
<sequence length="113" mass="12818">MTPGNFVKLCQCNYGGFASSRMFSTFLREYQGLLRHRYRALASFLASQFSTSQLPRKKKLLPAPKAVGTSSSSRTCRPLIRSLLTRRMLLLPPLSSIPFPCNLFSRTKKLCNR</sequence>
<reference evidence="1" key="1">
    <citation type="submission" date="2020-06" db="EMBL/GenBank/DDBJ databases">
        <title>WGS assembly of Ceratodon purpureus strain R40.</title>
        <authorList>
            <person name="Carey S.B."/>
            <person name="Jenkins J."/>
            <person name="Shu S."/>
            <person name="Lovell J.T."/>
            <person name="Sreedasyam A."/>
            <person name="Maumus F."/>
            <person name="Tiley G.P."/>
            <person name="Fernandez-Pozo N."/>
            <person name="Barry K."/>
            <person name="Chen C."/>
            <person name="Wang M."/>
            <person name="Lipzen A."/>
            <person name="Daum C."/>
            <person name="Saski C.A."/>
            <person name="Payton A.C."/>
            <person name="Mcbreen J.C."/>
            <person name="Conrad R.E."/>
            <person name="Kollar L.M."/>
            <person name="Olsson S."/>
            <person name="Huttunen S."/>
            <person name="Landis J.B."/>
            <person name="Wickett N.J."/>
            <person name="Johnson M.G."/>
            <person name="Rensing S.A."/>
            <person name="Grimwood J."/>
            <person name="Schmutz J."/>
            <person name="Mcdaniel S.F."/>
        </authorList>
    </citation>
    <scope>NUCLEOTIDE SEQUENCE</scope>
    <source>
        <strain evidence="1">R40</strain>
    </source>
</reference>
<keyword evidence="2" id="KW-1185">Reference proteome</keyword>
<dbReference type="Proteomes" id="UP000822688">
    <property type="component" value="Chromosome 7"/>
</dbReference>
<comment type="caution">
    <text evidence="1">The sequence shown here is derived from an EMBL/GenBank/DDBJ whole genome shotgun (WGS) entry which is preliminary data.</text>
</comment>
<protein>
    <submittedName>
        <fullName evidence="1">Uncharacterized protein</fullName>
    </submittedName>
</protein>
<proteinExistence type="predicted"/>
<accession>A0A8T0HF71</accession>
<evidence type="ECO:0000313" key="2">
    <source>
        <dbReference type="Proteomes" id="UP000822688"/>
    </source>
</evidence>
<dbReference type="EMBL" id="CM026428">
    <property type="protein sequence ID" value="KAG0567682.1"/>
    <property type="molecule type" value="Genomic_DNA"/>
</dbReference>
<evidence type="ECO:0000313" key="1">
    <source>
        <dbReference type="EMBL" id="KAG0567682.1"/>
    </source>
</evidence>
<gene>
    <name evidence="1" type="ORF">KC19_7G154200</name>
</gene>
<organism evidence="1 2">
    <name type="scientific">Ceratodon purpureus</name>
    <name type="common">Fire moss</name>
    <name type="synonym">Dicranum purpureum</name>
    <dbReference type="NCBI Taxonomy" id="3225"/>
    <lineage>
        <taxon>Eukaryota</taxon>
        <taxon>Viridiplantae</taxon>
        <taxon>Streptophyta</taxon>
        <taxon>Embryophyta</taxon>
        <taxon>Bryophyta</taxon>
        <taxon>Bryophytina</taxon>
        <taxon>Bryopsida</taxon>
        <taxon>Dicranidae</taxon>
        <taxon>Pseudoditrichales</taxon>
        <taxon>Ditrichaceae</taxon>
        <taxon>Ceratodon</taxon>
    </lineage>
</organism>
<name>A0A8T0HF71_CERPU</name>